<keyword evidence="2" id="KW-0813">Transport</keyword>
<dbReference type="PANTHER" id="PTHR23523">
    <property type="match status" value="1"/>
</dbReference>
<evidence type="ECO:0000256" key="5">
    <source>
        <dbReference type="ARBA" id="ARBA00023136"/>
    </source>
</evidence>
<evidence type="ECO:0000313" key="9">
    <source>
        <dbReference type="Proteomes" id="UP000285456"/>
    </source>
</evidence>
<comment type="caution">
    <text evidence="8">The sequence shown here is derived from an EMBL/GenBank/DDBJ whole genome shotgun (WGS) entry which is preliminary data.</text>
</comment>
<feature type="transmembrane region" description="Helical" evidence="6">
    <location>
        <begin position="373"/>
        <end position="393"/>
    </location>
</feature>
<dbReference type="Pfam" id="PF07690">
    <property type="entry name" value="MFS_1"/>
    <property type="match status" value="1"/>
</dbReference>
<name>A0A417YM51_9BACI</name>
<protein>
    <submittedName>
        <fullName evidence="8">MFS transporter</fullName>
    </submittedName>
</protein>
<feature type="transmembrane region" description="Helical" evidence="6">
    <location>
        <begin position="171"/>
        <end position="192"/>
    </location>
</feature>
<reference evidence="8 9" key="1">
    <citation type="journal article" date="2007" name="Int. J. Syst. Evol. Microbiol.">
        <title>Oceanobacillus profundus sp. nov., isolated from a deep-sea sediment core.</title>
        <authorList>
            <person name="Kim Y.G."/>
            <person name="Choi D.H."/>
            <person name="Hyun S."/>
            <person name="Cho B.C."/>
        </authorList>
    </citation>
    <scope>NUCLEOTIDE SEQUENCE [LARGE SCALE GENOMIC DNA]</scope>
    <source>
        <strain evidence="8 9">DSM 18246</strain>
    </source>
</reference>
<feature type="transmembrane region" description="Helical" evidence="6">
    <location>
        <begin position="82"/>
        <end position="101"/>
    </location>
</feature>
<dbReference type="PROSITE" id="PS50850">
    <property type="entry name" value="MFS"/>
    <property type="match status" value="1"/>
</dbReference>
<dbReference type="InterPro" id="IPR011701">
    <property type="entry name" value="MFS"/>
</dbReference>
<keyword evidence="4 6" id="KW-1133">Transmembrane helix</keyword>
<sequence length="408" mass="43459">MNTKDLSLENQQKNKRTTWLLIFGIILIGSNLRAPLTSVGSLIPFIRDDLALNNAIAGSITTLPLIAFALLSPFVPKLANRLGMEWTIFLSMLILTTGIIVRSLADVGFLFIGTILIGTAIAFGNVLLPGFIKMNFPLKIGMMTGVYAVSMNIFGALGSGLSVPLAAIQGFGWPGALAVFACISFLAILVWVPQLLQRKGTTNTIAVKKNGNHLWKSGLAWKVTLYMGCQSFLFYTLITWLPDILRTIGYSSSAAGWMVFLMQFSVIPITFIIPIIAERLKNQIGLSIVTACLYASGILGLLIGHPTIVPVSAILIGIASGSAFSLSMMFFTLRTTDGKQAAALSGMAQSFGYLLAATGPVLIGALHDIANSWSIPLLLLIGIIGLLLLAGIGSGRQRTVGEKLKGSA</sequence>
<dbReference type="GO" id="GO:0022857">
    <property type="term" value="F:transmembrane transporter activity"/>
    <property type="evidence" value="ECO:0007669"/>
    <property type="project" value="InterPro"/>
</dbReference>
<feature type="transmembrane region" description="Helical" evidence="6">
    <location>
        <begin position="254"/>
        <end position="277"/>
    </location>
</feature>
<keyword evidence="3 6" id="KW-0812">Transmembrane</keyword>
<dbReference type="SUPFAM" id="SSF103473">
    <property type="entry name" value="MFS general substrate transporter"/>
    <property type="match status" value="1"/>
</dbReference>
<evidence type="ECO:0000256" key="2">
    <source>
        <dbReference type="ARBA" id="ARBA00022448"/>
    </source>
</evidence>
<dbReference type="Gene3D" id="1.20.1250.20">
    <property type="entry name" value="MFS general substrate transporter like domains"/>
    <property type="match status" value="1"/>
</dbReference>
<feature type="transmembrane region" description="Helical" evidence="6">
    <location>
        <begin position="20"/>
        <end position="43"/>
    </location>
</feature>
<dbReference type="Proteomes" id="UP000285456">
    <property type="component" value="Unassembled WGS sequence"/>
</dbReference>
<evidence type="ECO:0000256" key="3">
    <source>
        <dbReference type="ARBA" id="ARBA00022692"/>
    </source>
</evidence>
<dbReference type="AlphaFoldDB" id="A0A417YM51"/>
<feature type="transmembrane region" description="Helical" evidence="6">
    <location>
        <begin position="284"/>
        <end position="303"/>
    </location>
</feature>
<organism evidence="8 9">
    <name type="scientific">Oceanobacillus profundus</name>
    <dbReference type="NCBI Taxonomy" id="372463"/>
    <lineage>
        <taxon>Bacteria</taxon>
        <taxon>Bacillati</taxon>
        <taxon>Bacillota</taxon>
        <taxon>Bacilli</taxon>
        <taxon>Bacillales</taxon>
        <taxon>Bacillaceae</taxon>
        <taxon>Oceanobacillus</taxon>
    </lineage>
</organism>
<feature type="transmembrane region" description="Helical" evidence="6">
    <location>
        <begin position="140"/>
        <end position="165"/>
    </location>
</feature>
<evidence type="ECO:0000256" key="6">
    <source>
        <dbReference type="SAM" id="Phobius"/>
    </source>
</evidence>
<evidence type="ECO:0000259" key="7">
    <source>
        <dbReference type="PROSITE" id="PS50850"/>
    </source>
</evidence>
<accession>A0A417YM51</accession>
<keyword evidence="5 6" id="KW-0472">Membrane</keyword>
<dbReference type="CDD" id="cd17339">
    <property type="entry name" value="MFS_NIMT_CynX_like"/>
    <property type="match status" value="1"/>
</dbReference>
<feature type="transmembrane region" description="Helical" evidence="6">
    <location>
        <begin position="223"/>
        <end position="242"/>
    </location>
</feature>
<proteinExistence type="predicted"/>
<dbReference type="InterPro" id="IPR020846">
    <property type="entry name" value="MFS_dom"/>
</dbReference>
<dbReference type="GO" id="GO:0005886">
    <property type="term" value="C:plasma membrane"/>
    <property type="evidence" value="ECO:0007669"/>
    <property type="project" value="UniProtKB-SubCell"/>
</dbReference>
<dbReference type="PANTHER" id="PTHR23523:SF2">
    <property type="entry name" value="2-NITROIMIDAZOLE TRANSPORTER"/>
    <property type="match status" value="1"/>
</dbReference>
<evidence type="ECO:0000256" key="4">
    <source>
        <dbReference type="ARBA" id="ARBA00022989"/>
    </source>
</evidence>
<feature type="transmembrane region" description="Helical" evidence="6">
    <location>
        <begin position="343"/>
        <end position="367"/>
    </location>
</feature>
<feature type="transmembrane region" description="Helical" evidence="6">
    <location>
        <begin position="309"/>
        <end position="331"/>
    </location>
</feature>
<dbReference type="InterPro" id="IPR036259">
    <property type="entry name" value="MFS_trans_sf"/>
</dbReference>
<evidence type="ECO:0000313" key="8">
    <source>
        <dbReference type="EMBL" id="RHW34385.1"/>
    </source>
</evidence>
<dbReference type="RefSeq" id="WP_095309638.1">
    <property type="nucleotide sequence ID" value="NZ_JAMAWL010000026.1"/>
</dbReference>
<dbReference type="OrthoDB" id="9797740at2"/>
<dbReference type="InterPro" id="IPR052524">
    <property type="entry name" value="MFS_Cyanate_Porter"/>
</dbReference>
<keyword evidence="9" id="KW-1185">Reference proteome</keyword>
<comment type="subcellular location">
    <subcellularLocation>
        <location evidence="1">Cell membrane</location>
        <topology evidence="1">Multi-pass membrane protein</topology>
    </subcellularLocation>
</comment>
<feature type="domain" description="Major facilitator superfamily (MFS) profile" evidence="7">
    <location>
        <begin position="17"/>
        <end position="397"/>
    </location>
</feature>
<feature type="transmembrane region" description="Helical" evidence="6">
    <location>
        <begin position="107"/>
        <end position="128"/>
    </location>
</feature>
<dbReference type="EMBL" id="QWEH01000002">
    <property type="protein sequence ID" value="RHW34385.1"/>
    <property type="molecule type" value="Genomic_DNA"/>
</dbReference>
<evidence type="ECO:0000256" key="1">
    <source>
        <dbReference type="ARBA" id="ARBA00004651"/>
    </source>
</evidence>
<feature type="transmembrane region" description="Helical" evidence="6">
    <location>
        <begin position="55"/>
        <end position="75"/>
    </location>
</feature>
<gene>
    <name evidence="8" type="ORF">D1B32_04255</name>
</gene>